<keyword evidence="5" id="KW-0436">Ligase</keyword>
<comment type="caution">
    <text evidence="5">The sequence shown here is derived from an EMBL/GenBank/DDBJ whole genome shotgun (WGS) entry which is preliminary data.</text>
</comment>
<keyword evidence="2 4" id="KW-0547">Nucleotide-binding</keyword>
<dbReference type="InterPro" id="IPR037171">
    <property type="entry name" value="NagB/RpiA_transferase-like"/>
</dbReference>
<dbReference type="NCBIfam" id="TIGR02727">
    <property type="entry name" value="MTHFS_bact"/>
    <property type="match status" value="1"/>
</dbReference>
<dbReference type="GO" id="GO:0005524">
    <property type="term" value="F:ATP binding"/>
    <property type="evidence" value="ECO:0007669"/>
    <property type="project" value="UniProtKB-KW"/>
</dbReference>
<comment type="cofactor">
    <cofactor evidence="4">
        <name>Mg(2+)</name>
        <dbReference type="ChEBI" id="CHEBI:18420"/>
    </cofactor>
</comment>
<proteinExistence type="inferred from homology"/>
<dbReference type="GO" id="GO:0009396">
    <property type="term" value="P:folic acid-containing compound biosynthetic process"/>
    <property type="evidence" value="ECO:0007669"/>
    <property type="project" value="TreeGrafter"/>
</dbReference>
<evidence type="ECO:0000313" key="6">
    <source>
        <dbReference type="Proteomes" id="UP000306340"/>
    </source>
</evidence>
<comment type="similarity">
    <text evidence="1 4">Belongs to the 5-formyltetrahydrofolate cyclo-ligase family.</text>
</comment>
<dbReference type="PANTHER" id="PTHR23407">
    <property type="entry name" value="ATPASE INHIBITOR/5-FORMYLTETRAHYDROFOLATE CYCLO-LIGASE"/>
    <property type="match status" value="1"/>
</dbReference>
<reference evidence="5 6" key="1">
    <citation type="submission" date="2019-04" db="EMBL/GenBank/DDBJ databases">
        <title>Crypto-aerobic microbial life in anoxic (sulfidic) marine sediments.</title>
        <authorList>
            <person name="Bhattacharya S."/>
            <person name="Roy C."/>
            <person name="Mondal N."/>
            <person name="Sarkar J."/>
            <person name="Mandal S."/>
            <person name="Rameez M.J."/>
            <person name="Ghosh W."/>
        </authorList>
    </citation>
    <scope>NUCLEOTIDE SEQUENCE [LARGE SCALE GENOMIC DNA]</scope>
    <source>
        <strain evidence="5 6">SBBC</strain>
    </source>
</reference>
<evidence type="ECO:0000256" key="1">
    <source>
        <dbReference type="ARBA" id="ARBA00010638"/>
    </source>
</evidence>
<accession>A0A4V5NL44</accession>
<dbReference type="Pfam" id="PF01812">
    <property type="entry name" value="5-FTHF_cyc-lig"/>
    <property type="match status" value="1"/>
</dbReference>
<gene>
    <name evidence="5" type="ORF">FAZ78_24095</name>
</gene>
<organism evidence="5 6">
    <name type="scientific">Cereibacter changlensis</name>
    <dbReference type="NCBI Taxonomy" id="402884"/>
    <lineage>
        <taxon>Bacteria</taxon>
        <taxon>Pseudomonadati</taxon>
        <taxon>Pseudomonadota</taxon>
        <taxon>Alphaproteobacteria</taxon>
        <taxon>Rhodobacterales</taxon>
        <taxon>Paracoccaceae</taxon>
        <taxon>Cereibacter</taxon>
    </lineage>
</organism>
<evidence type="ECO:0000313" key="5">
    <source>
        <dbReference type="EMBL" id="TKA94117.1"/>
    </source>
</evidence>
<evidence type="ECO:0000256" key="3">
    <source>
        <dbReference type="ARBA" id="ARBA00022840"/>
    </source>
</evidence>
<dbReference type="Gene3D" id="3.40.50.10420">
    <property type="entry name" value="NagB/RpiA/CoA transferase-like"/>
    <property type="match status" value="1"/>
</dbReference>
<dbReference type="InterPro" id="IPR024185">
    <property type="entry name" value="FTHF_cligase-like_sf"/>
</dbReference>
<dbReference type="EMBL" id="SWAU01000459">
    <property type="protein sequence ID" value="TKA94117.1"/>
    <property type="molecule type" value="Genomic_DNA"/>
</dbReference>
<evidence type="ECO:0000256" key="2">
    <source>
        <dbReference type="ARBA" id="ARBA00022741"/>
    </source>
</evidence>
<dbReference type="GO" id="GO:0030272">
    <property type="term" value="F:5-formyltetrahydrofolate cyclo-ligase activity"/>
    <property type="evidence" value="ECO:0007669"/>
    <property type="project" value="UniProtKB-EC"/>
</dbReference>
<dbReference type="GO" id="GO:0046872">
    <property type="term" value="F:metal ion binding"/>
    <property type="evidence" value="ECO:0007669"/>
    <property type="project" value="UniProtKB-KW"/>
</dbReference>
<protein>
    <recommendedName>
        <fullName evidence="4">5-formyltetrahydrofolate cyclo-ligase</fullName>
        <ecNumber evidence="4">6.3.3.2</ecNumber>
    </recommendedName>
</protein>
<name>A0A4V5NL44_9RHOB</name>
<dbReference type="PANTHER" id="PTHR23407:SF1">
    <property type="entry name" value="5-FORMYLTETRAHYDROFOLATE CYCLO-LIGASE"/>
    <property type="match status" value="1"/>
</dbReference>
<dbReference type="InterPro" id="IPR002698">
    <property type="entry name" value="FTHF_cligase"/>
</dbReference>
<comment type="catalytic activity">
    <reaction evidence="4">
        <text>(6S)-5-formyl-5,6,7,8-tetrahydrofolate + ATP = (6R)-5,10-methenyltetrahydrofolate + ADP + phosphate</text>
        <dbReference type="Rhea" id="RHEA:10488"/>
        <dbReference type="ChEBI" id="CHEBI:30616"/>
        <dbReference type="ChEBI" id="CHEBI:43474"/>
        <dbReference type="ChEBI" id="CHEBI:57455"/>
        <dbReference type="ChEBI" id="CHEBI:57457"/>
        <dbReference type="ChEBI" id="CHEBI:456216"/>
        <dbReference type="EC" id="6.3.3.2"/>
    </reaction>
</comment>
<sequence length="221" mass="23804">MEEDAGGSPACLAHMLVNGRPVDPQTVRDVARFRKAERVRLMDARQQISGAERAVMTAALVRTLTRVVKPRAGLVIAGYWPIRGEPDLRGWMEQIHNLGATVLLPVVVAKNAPLVFRIWSPSCAMKRGIWNIPVPASGAEVVPEVVISPLVGVDKGCFRLGNGGGYYDRTLARLETPAQVIGVGFPSCQMLTIFPMPWDIPMDSAVLADGSVCHRAGAAQA</sequence>
<keyword evidence="4" id="KW-0479">Metal-binding</keyword>
<dbReference type="EC" id="6.3.3.2" evidence="4"/>
<dbReference type="GO" id="GO:0035999">
    <property type="term" value="P:tetrahydrofolate interconversion"/>
    <property type="evidence" value="ECO:0007669"/>
    <property type="project" value="TreeGrafter"/>
</dbReference>
<evidence type="ECO:0000256" key="4">
    <source>
        <dbReference type="RuleBase" id="RU361279"/>
    </source>
</evidence>
<dbReference type="AlphaFoldDB" id="A0A4V5NL44"/>
<keyword evidence="3 4" id="KW-0067">ATP-binding</keyword>
<dbReference type="RefSeq" id="WP_136794694.1">
    <property type="nucleotide sequence ID" value="NZ_SWAU01000459.1"/>
</dbReference>
<keyword evidence="4" id="KW-0460">Magnesium</keyword>
<dbReference type="Proteomes" id="UP000306340">
    <property type="component" value="Unassembled WGS sequence"/>
</dbReference>
<dbReference type="SUPFAM" id="SSF100950">
    <property type="entry name" value="NagB/RpiA/CoA transferase-like"/>
    <property type="match status" value="1"/>
</dbReference>